<dbReference type="RefSeq" id="WP_340541409.1">
    <property type="nucleotide sequence ID" value="NZ_JBBLXS010000093.1"/>
</dbReference>
<organism evidence="2 3">
    <name type="scientific">Microcoleus anatoxicus PTRS2</name>
    <dbReference type="NCBI Taxonomy" id="2705321"/>
    <lineage>
        <taxon>Bacteria</taxon>
        <taxon>Bacillati</taxon>
        <taxon>Cyanobacteriota</taxon>
        <taxon>Cyanophyceae</taxon>
        <taxon>Oscillatoriophycideae</taxon>
        <taxon>Oscillatoriales</taxon>
        <taxon>Microcoleaceae</taxon>
        <taxon>Microcoleus</taxon>
        <taxon>Microcoleus anatoxicus</taxon>
    </lineage>
</organism>
<dbReference type="EMBL" id="JBBLXS010000093">
    <property type="protein sequence ID" value="MEK0185083.1"/>
    <property type="molecule type" value="Genomic_DNA"/>
</dbReference>
<comment type="caution">
    <text evidence="2">The sequence shown here is derived from an EMBL/GenBank/DDBJ whole genome shotgun (WGS) entry which is preliminary data.</text>
</comment>
<dbReference type="Pfam" id="PF00583">
    <property type="entry name" value="Acetyltransf_1"/>
    <property type="match status" value="1"/>
</dbReference>
<protein>
    <submittedName>
        <fullName evidence="2">GNAT family N-acetyltransferase</fullName>
    </submittedName>
</protein>
<accession>A0ABU8YL48</accession>
<evidence type="ECO:0000259" key="1">
    <source>
        <dbReference type="PROSITE" id="PS51186"/>
    </source>
</evidence>
<dbReference type="Proteomes" id="UP001384579">
    <property type="component" value="Unassembled WGS sequence"/>
</dbReference>
<evidence type="ECO:0000313" key="3">
    <source>
        <dbReference type="Proteomes" id="UP001384579"/>
    </source>
</evidence>
<dbReference type="Gene3D" id="3.40.630.30">
    <property type="match status" value="1"/>
</dbReference>
<feature type="domain" description="N-acetyltransferase" evidence="1">
    <location>
        <begin position="21"/>
        <end position="198"/>
    </location>
</feature>
<dbReference type="PANTHER" id="PTHR47443">
    <property type="entry name" value="ACYL-COA N-ACYLTRANSFERASES (NAT) SUPERFAMILY PROTEIN"/>
    <property type="match status" value="1"/>
</dbReference>
<dbReference type="CDD" id="cd04301">
    <property type="entry name" value="NAT_SF"/>
    <property type="match status" value="1"/>
</dbReference>
<keyword evidence="3" id="KW-1185">Reference proteome</keyword>
<evidence type="ECO:0000313" key="2">
    <source>
        <dbReference type="EMBL" id="MEK0185083.1"/>
    </source>
</evidence>
<sequence length="203" mass="23861">MNYSFFSSPTRGKQTPENCSFLVRMARVNDLMQLADILASSFHAREGVVHWVYPVLRLGIYEDLKNRLRSKTEHYICLVAELVSREENALDNRSELMAGTVELALRSRFAWQLPSSDYPYLSNLAVHPEYRRQGVAQKLLNNCEKTAREWGFSEVYLHVLENNHAARQLYYQAGYRLEQVDWDWSCWLFGQPRRLFLRKHLAT</sequence>
<name>A0ABU8YL48_9CYAN</name>
<reference evidence="2 3" key="1">
    <citation type="journal article" date="2020" name="Harmful Algae">
        <title>Molecular and morphological characterization of a novel dihydroanatoxin-a producing Microcoleus species (cyanobacteria) from the Russian River, California, USA.</title>
        <authorList>
            <person name="Conklin K.Y."/>
            <person name="Stancheva R."/>
            <person name="Otten T.G."/>
            <person name="Fadness R."/>
            <person name="Boyer G.L."/>
            <person name="Read B."/>
            <person name="Zhang X."/>
            <person name="Sheath R.G."/>
        </authorList>
    </citation>
    <scope>NUCLEOTIDE SEQUENCE [LARGE SCALE GENOMIC DNA]</scope>
    <source>
        <strain evidence="2 3">PTRS2</strain>
    </source>
</reference>
<proteinExistence type="predicted"/>
<dbReference type="PROSITE" id="PS51186">
    <property type="entry name" value="GNAT"/>
    <property type="match status" value="1"/>
</dbReference>
<dbReference type="SUPFAM" id="SSF55729">
    <property type="entry name" value="Acyl-CoA N-acyltransferases (Nat)"/>
    <property type="match status" value="1"/>
</dbReference>
<dbReference type="InterPro" id="IPR000182">
    <property type="entry name" value="GNAT_dom"/>
</dbReference>
<dbReference type="PANTHER" id="PTHR47443:SF3">
    <property type="entry name" value="GCN5-RELATED N-ACETYLTRANSFERASE 4, CHLOROPLASTIC"/>
    <property type="match status" value="1"/>
</dbReference>
<gene>
    <name evidence="2" type="ORF">WMG39_09450</name>
</gene>
<dbReference type="InterPro" id="IPR016181">
    <property type="entry name" value="Acyl_CoA_acyltransferase"/>
</dbReference>